<dbReference type="PANTHER" id="PTHR42795:SF1">
    <property type="entry name" value="ALANINE DEHYDROGENASE"/>
    <property type="match status" value="1"/>
</dbReference>
<dbReference type="Gene3D" id="3.40.50.720">
    <property type="entry name" value="NAD(P)-binding Rossmann-like Domain"/>
    <property type="match status" value="1"/>
</dbReference>
<dbReference type="SUPFAM" id="SSF52283">
    <property type="entry name" value="Formate/glycerate dehydrogenase catalytic domain-like"/>
    <property type="match status" value="1"/>
</dbReference>
<dbReference type="SMART" id="SM01003">
    <property type="entry name" value="AlaDh_PNT_N"/>
    <property type="match status" value="1"/>
</dbReference>
<dbReference type="Pfam" id="PF05222">
    <property type="entry name" value="AlaDh_PNT_N"/>
    <property type="match status" value="1"/>
</dbReference>
<dbReference type="KEGG" id="bic:LMTR13_26095"/>
<evidence type="ECO:0000259" key="1">
    <source>
        <dbReference type="SMART" id="SM01003"/>
    </source>
</evidence>
<sequence length="76" mass="8311">MPASASALWTTKAGATILDSAQDIFASSEMVIKRKELQLSEWTQLRENQILFTCPHLVPDPEQAKVLLKPGCTAIA</sequence>
<reference evidence="2 3" key="1">
    <citation type="submission" date="2016-07" db="EMBL/GenBank/DDBJ databases">
        <title>Complete genome sequence of Bradyrhizobium icense LMTR 13T, a potential inoculant strain isolated from lima bean (Phaseolus lunatus) in Peru.</title>
        <authorList>
            <person name="Ormeno-Orrillo E."/>
            <person name="Duran D."/>
            <person name="Rogel M.A."/>
            <person name="Rey L."/>
            <person name="Imperial J."/>
            <person name="Ruiz-Argueso T."/>
            <person name="Martinez-Romero E."/>
        </authorList>
    </citation>
    <scope>NUCLEOTIDE SEQUENCE [LARGE SCALE GENOMIC DNA]</scope>
    <source>
        <strain evidence="2 3">LMTR 13</strain>
    </source>
</reference>
<organism evidence="2 3">
    <name type="scientific">Bradyrhizobium icense</name>
    <dbReference type="NCBI Taxonomy" id="1274631"/>
    <lineage>
        <taxon>Bacteria</taxon>
        <taxon>Pseudomonadati</taxon>
        <taxon>Pseudomonadota</taxon>
        <taxon>Alphaproteobacteria</taxon>
        <taxon>Hyphomicrobiales</taxon>
        <taxon>Nitrobacteraceae</taxon>
        <taxon>Bradyrhizobium</taxon>
    </lineage>
</organism>
<evidence type="ECO:0000313" key="3">
    <source>
        <dbReference type="Proteomes" id="UP000092839"/>
    </source>
</evidence>
<dbReference type="AlphaFoldDB" id="A0A1B1UK63"/>
<dbReference type="GO" id="GO:0000286">
    <property type="term" value="F:alanine dehydrogenase activity"/>
    <property type="evidence" value="ECO:0007669"/>
    <property type="project" value="TreeGrafter"/>
</dbReference>
<proteinExistence type="predicted"/>
<name>A0A1B1UK63_9BRAD</name>
<dbReference type="PANTHER" id="PTHR42795">
    <property type="entry name" value="ALANINE DEHYDROGENASE"/>
    <property type="match status" value="1"/>
</dbReference>
<dbReference type="InterPro" id="IPR007886">
    <property type="entry name" value="AlaDH/PNT_N"/>
</dbReference>
<feature type="domain" description="Alanine dehydrogenase/pyridine nucleotide transhydrogenase N-terminal" evidence="1">
    <location>
        <begin position="2"/>
        <end position="76"/>
    </location>
</feature>
<dbReference type="STRING" id="1274631.LMTR13_26095"/>
<dbReference type="GO" id="GO:0005886">
    <property type="term" value="C:plasma membrane"/>
    <property type="evidence" value="ECO:0007669"/>
    <property type="project" value="TreeGrafter"/>
</dbReference>
<protein>
    <recommendedName>
        <fullName evidence="1">Alanine dehydrogenase/pyridine nucleotide transhydrogenase N-terminal domain-containing protein</fullName>
    </recommendedName>
</protein>
<dbReference type="GO" id="GO:0006524">
    <property type="term" value="P:alanine catabolic process"/>
    <property type="evidence" value="ECO:0007669"/>
    <property type="project" value="TreeGrafter"/>
</dbReference>
<accession>A0A1B1UK63</accession>
<gene>
    <name evidence="2" type="ORF">LMTR13_26095</name>
</gene>
<keyword evidence="3" id="KW-1185">Reference proteome</keyword>
<dbReference type="Proteomes" id="UP000092839">
    <property type="component" value="Chromosome"/>
</dbReference>
<dbReference type="EMBL" id="CP016428">
    <property type="protein sequence ID" value="ANW03097.1"/>
    <property type="molecule type" value="Genomic_DNA"/>
</dbReference>
<evidence type="ECO:0000313" key="2">
    <source>
        <dbReference type="EMBL" id="ANW03097.1"/>
    </source>
</evidence>